<keyword evidence="3" id="KW-1185">Reference proteome</keyword>
<evidence type="ECO:0000256" key="1">
    <source>
        <dbReference type="SAM" id="SignalP"/>
    </source>
</evidence>
<dbReference type="EMBL" id="JBHUKU010000017">
    <property type="protein sequence ID" value="MFD2462659.1"/>
    <property type="molecule type" value="Genomic_DNA"/>
</dbReference>
<keyword evidence="1" id="KW-0732">Signal</keyword>
<proteinExistence type="predicted"/>
<dbReference type="Proteomes" id="UP001597419">
    <property type="component" value="Unassembled WGS sequence"/>
</dbReference>
<dbReference type="SUPFAM" id="SSF89372">
    <property type="entry name" value="Fucose-specific lectin"/>
    <property type="match status" value="1"/>
</dbReference>
<dbReference type="RefSeq" id="WP_345403863.1">
    <property type="nucleotide sequence ID" value="NZ_BAABHG010000015.1"/>
</dbReference>
<comment type="caution">
    <text evidence="2">The sequence shown here is derived from an EMBL/GenBank/DDBJ whole genome shotgun (WGS) entry which is preliminary data.</text>
</comment>
<gene>
    <name evidence="2" type="ORF">ACFSYJ_28890</name>
</gene>
<evidence type="ECO:0000313" key="2">
    <source>
        <dbReference type="EMBL" id="MFD2462659.1"/>
    </source>
</evidence>
<reference evidence="3" key="1">
    <citation type="journal article" date="2019" name="Int. J. Syst. Evol. Microbiol.">
        <title>The Global Catalogue of Microorganisms (GCM) 10K type strain sequencing project: providing services to taxonomists for standard genome sequencing and annotation.</title>
        <authorList>
            <consortium name="The Broad Institute Genomics Platform"/>
            <consortium name="The Broad Institute Genome Sequencing Center for Infectious Disease"/>
            <person name="Wu L."/>
            <person name="Ma J."/>
        </authorList>
    </citation>
    <scope>NUCLEOTIDE SEQUENCE [LARGE SCALE GENOMIC DNA]</scope>
    <source>
        <strain evidence="3">CGMCC 4.7643</strain>
    </source>
</reference>
<evidence type="ECO:0000313" key="3">
    <source>
        <dbReference type="Proteomes" id="UP001597419"/>
    </source>
</evidence>
<protein>
    <submittedName>
        <fullName evidence="2">Uncharacterized protein</fullName>
    </submittedName>
</protein>
<feature type="chain" id="PRO_5046715666" evidence="1">
    <location>
        <begin position="28"/>
        <end position="375"/>
    </location>
</feature>
<feature type="signal peptide" evidence="1">
    <location>
        <begin position="1"/>
        <end position="27"/>
    </location>
</feature>
<sequence length="375" mass="39743">MTRLMSPVLTGLLVAATAVAAAGPAVADGAGEPVWKADGPPVTGRNVQTSKIVATGPDNAWAVHGFITTIPADRLWQWNGRSWAEHKFVGDDDELLVGALASTGPSDAWVLGSVNRVTGRTPLQYHWDGRAWSSVPFDKPEFWPKAATALAPDDVWVVGSDQFESGPRNPAVVHWNGTAWRTTVLPGAADKATQLNAVHARGTNDIWVAGREADADNWTKSRLYIAHYDGVSWTRIPAPPLAATTAAEATAVLGRADSGEVFVGGHQWPSGELPVYRSFVLRWNGSAWRTTFLPGEVNSPKLVFSGDELWVGARGSTAGLFRLNGSSWSRVAGPLPDTTLIESLSAVPGVPGGVWAGGLAGRSEASTSFVAHTIF</sequence>
<name>A0ABW5GP57_9PSEU</name>
<accession>A0ABW5GP57</accession>
<organism evidence="2 3">
    <name type="scientific">Amycolatopsis samaneae</name>
    <dbReference type="NCBI Taxonomy" id="664691"/>
    <lineage>
        <taxon>Bacteria</taxon>
        <taxon>Bacillati</taxon>
        <taxon>Actinomycetota</taxon>
        <taxon>Actinomycetes</taxon>
        <taxon>Pseudonocardiales</taxon>
        <taxon>Pseudonocardiaceae</taxon>
        <taxon>Amycolatopsis</taxon>
    </lineage>
</organism>